<dbReference type="Pfam" id="PF03055">
    <property type="entry name" value="RPE65"/>
    <property type="match status" value="1"/>
</dbReference>
<name>A0AAV9ILL2_9RHOD</name>
<sequence length="598" mass="68140">MDGDGYPTMFVASLAPEPKKLGIHQKRKWTTSIRKPSSKSISRKRIVLSTLPNSVQERTPFSSEKEQAAQRTVEKKGWDRQAWLRGWENLDKELNMEIDLNQLTGKLPDDIRGTLFRNGPAKFRIGSDIVCHPWDGDGMICAITFDENQKIWFRNRFVRTKGYMKEAAAHKILFRGTFGTQIPGGWLKNIFNVKMKNVANTNVLLWNRRLFALWEGGLPYELDPGNLITLGESRLDSSMESFTAHPKIESDTGRLIGFSTQLGLQSSQLTFYEWNDDWKLLNKKKVNVPGFGFYHDFAITPNYYILFQGPVDFTPWKFLLGFCSAAECMTYRKDRPAQIILIPRNSYAPLKQIYVKSGFVFHFANAFESTGETVTIDVVRVPDLFLGGIGEASKNNKSVVEQVDYESQVPKSCLYRYRIDVSNLRCLEEHTVLDRQVEFPIVHPSRIGKRHHIVYLGINDGIDQVSPIQGVAKMNLNSGAVETWIPKPFEFAVEPIFIPRSTATNSQENGGEYEQDDGYLITLVLDGKQNSSYYAILDARRVQDGPICTIPLPIAIPHGLHGMWSNQVFSKLEAKNSSTYEIFYSKKWNVFQSDFPLL</sequence>
<evidence type="ECO:0000256" key="2">
    <source>
        <dbReference type="ARBA" id="ARBA00022723"/>
    </source>
</evidence>
<dbReference type="AlphaFoldDB" id="A0AAV9ILL2"/>
<dbReference type="PANTHER" id="PTHR10543">
    <property type="entry name" value="BETA-CAROTENE DIOXYGENASE"/>
    <property type="match status" value="1"/>
</dbReference>
<evidence type="ECO:0000256" key="3">
    <source>
        <dbReference type="ARBA" id="ARBA00023004"/>
    </source>
</evidence>
<dbReference type="GO" id="GO:0046872">
    <property type="term" value="F:metal ion binding"/>
    <property type="evidence" value="ECO:0007669"/>
    <property type="project" value="UniProtKB-KW"/>
</dbReference>
<evidence type="ECO:0000256" key="1">
    <source>
        <dbReference type="ARBA" id="ARBA00006787"/>
    </source>
</evidence>
<evidence type="ECO:0000313" key="6">
    <source>
        <dbReference type="Proteomes" id="UP001300502"/>
    </source>
</evidence>
<dbReference type="GO" id="GO:0010436">
    <property type="term" value="F:carotenoid dioxygenase activity"/>
    <property type="evidence" value="ECO:0007669"/>
    <property type="project" value="TreeGrafter"/>
</dbReference>
<accession>A0AAV9ILL2</accession>
<dbReference type="InterPro" id="IPR004294">
    <property type="entry name" value="Carotenoid_Oase"/>
</dbReference>
<keyword evidence="3 4" id="KW-0408">Iron</keyword>
<keyword evidence="2 4" id="KW-0479">Metal-binding</keyword>
<evidence type="ECO:0000256" key="4">
    <source>
        <dbReference type="PIRSR" id="PIRSR604294-1"/>
    </source>
</evidence>
<dbReference type="PANTHER" id="PTHR10543:SF138">
    <property type="entry name" value="CAROTENOID OXYGENASE"/>
    <property type="match status" value="1"/>
</dbReference>
<dbReference type="EMBL" id="JANCYU010000063">
    <property type="protein sequence ID" value="KAK4528372.1"/>
    <property type="molecule type" value="Genomic_DNA"/>
</dbReference>
<comment type="caution">
    <text evidence="5">The sequence shown here is derived from an EMBL/GenBank/DDBJ whole genome shotgun (WGS) entry which is preliminary data.</text>
</comment>
<feature type="binding site" evidence="4">
    <location>
        <position position="245"/>
    </location>
    <ligand>
        <name>Fe cation</name>
        <dbReference type="ChEBI" id="CHEBI:24875"/>
        <note>catalytic</note>
    </ligand>
</feature>
<gene>
    <name evidence="5" type="ORF">GAYE_SCF55G6313</name>
</gene>
<feature type="binding site" evidence="4">
    <location>
        <position position="362"/>
    </location>
    <ligand>
        <name>Fe cation</name>
        <dbReference type="ChEBI" id="CHEBI:24875"/>
        <note>catalytic</note>
    </ligand>
</feature>
<comment type="cofactor">
    <cofactor evidence="4">
        <name>Fe(2+)</name>
        <dbReference type="ChEBI" id="CHEBI:29033"/>
    </cofactor>
    <text evidence="4">Binds 1 Fe(2+) ion per subunit.</text>
</comment>
<protein>
    <submittedName>
        <fullName evidence="5">Uncharacterized protein</fullName>
    </submittedName>
</protein>
<keyword evidence="6" id="KW-1185">Reference proteome</keyword>
<comment type="similarity">
    <text evidence="1">Belongs to the carotenoid oxygenase family.</text>
</comment>
<evidence type="ECO:0000313" key="5">
    <source>
        <dbReference type="EMBL" id="KAK4528372.1"/>
    </source>
</evidence>
<dbReference type="Proteomes" id="UP001300502">
    <property type="component" value="Unassembled WGS sequence"/>
</dbReference>
<feature type="binding site" evidence="4">
    <location>
        <position position="561"/>
    </location>
    <ligand>
        <name>Fe cation</name>
        <dbReference type="ChEBI" id="CHEBI:24875"/>
        <note>catalytic</note>
    </ligand>
</feature>
<proteinExistence type="inferred from homology"/>
<feature type="binding site" evidence="4">
    <location>
        <position position="295"/>
    </location>
    <ligand>
        <name>Fe cation</name>
        <dbReference type="ChEBI" id="CHEBI:24875"/>
        <note>catalytic</note>
    </ligand>
</feature>
<dbReference type="GO" id="GO:0016121">
    <property type="term" value="P:carotene catabolic process"/>
    <property type="evidence" value="ECO:0007669"/>
    <property type="project" value="TreeGrafter"/>
</dbReference>
<reference evidence="5 6" key="1">
    <citation type="submission" date="2022-07" db="EMBL/GenBank/DDBJ databases">
        <title>Genome-wide signatures of adaptation to extreme environments.</title>
        <authorList>
            <person name="Cho C.H."/>
            <person name="Yoon H.S."/>
        </authorList>
    </citation>
    <scope>NUCLEOTIDE SEQUENCE [LARGE SCALE GENOMIC DNA]</scope>
    <source>
        <strain evidence="5 6">108.79 E11</strain>
    </source>
</reference>
<organism evidence="5 6">
    <name type="scientific">Galdieria yellowstonensis</name>
    <dbReference type="NCBI Taxonomy" id="3028027"/>
    <lineage>
        <taxon>Eukaryota</taxon>
        <taxon>Rhodophyta</taxon>
        <taxon>Bangiophyceae</taxon>
        <taxon>Galdieriales</taxon>
        <taxon>Galdieriaceae</taxon>
        <taxon>Galdieria</taxon>
    </lineage>
</organism>